<dbReference type="Proteomes" id="UP000694553">
    <property type="component" value="Unassembled WGS sequence"/>
</dbReference>
<evidence type="ECO:0000313" key="2">
    <source>
        <dbReference type="Proteomes" id="UP000694553"/>
    </source>
</evidence>
<protein>
    <submittedName>
        <fullName evidence="1">Uncharacterized protein</fullName>
    </submittedName>
</protein>
<name>A0A8C3D510_CORMO</name>
<proteinExistence type="predicted"/>
<accession>A0A8C3D510</accession>
<reference evidence="2" key="1">
    <citation type="submission" date="2019-10" db="EMBL/GenBank/DDBJ databases">
        <title>Corvus moneduloides (New Caledonian crow) genome, bCorMon1, primary haplotype.</title>
        <authorList>
            <person name="Rutz C."/>
            <person name="Fungtammasan C."/>
            <person name="Mountcastle J."/>
            <person name="Formenti G."/>
            <person name="Chow W."/>
            <person name="Howe K."/>
            <person name="Steele M.P."/>
            <person name="Fernandes J."/>
            <person name="Gilbert M.T.P."/>
            <person name="Fedrigo O."/>
            <person name="Jarvis E.D."/>
            <person name="Gemmell N."/>
        </authorList>
    </citation>
    <scope>NUCLEOTIDE SEQUENCE [LARGE SCALE GENOMIC DNA]</scope>
</reference>
<organism evidence="1 2">
    <name type="scientific">Corvus moneduloides</name>
    <name type="common">New Caledonian crow</name>
    <dbReference type="NCBI Taxonomy" id="1196302"/>
    <lineage>
        <taxon>Eukaryota</taxon>
        <taxon>Metazoa</taxon>
        <taxon>Chordata</taxon>
        <taxon>Craniata</taxon>
        <taxon>Vertebrata</taxon>
        <taxon>Euteleostomi</taxon>
        <taxon>Archelosauria</taxon>
        <taxon>Archosauria</taxon>
        <taxon>Dinosauria</taxon>
        <taxon>Saurischia</taxon>
        <taxon>Theropoda</taxon>
        <taxon>Coelurosauria</taxon>
        <taxon>Aves</taxon>
        <taxon>Neognathae</taxon>
        <taxon>Neoaves</taxon>
        <taxon>Telluraves</taxon>
        <taxon>Australaves</taxon>
        <taxon>Passeriformes</taxon>
        <taxon>Corvoidea</taxon>
        <taxon>Corvidae</taxon>
        <taxon>Corvus</taxon>
    </lineage>
</organism>
<evidence type="ECO:0000313" key="1">
    <source>
        <dbReference type="Ensembl" id="ENSCMUP00000000870.1"/>
    </source>
</evidence>
<dbReference type="Ensembl" id="ENSCMUT00000000943.2">
    <property type="protein sequence ID" value="ENSCMUP00000000870.1"/>
    <property type="gene ID" value="ENSCMUG00000000659.2"/>
</dbReference>
<keyword evidence="2" id="KW-1185">Reference proteome</keyword>
<reference evidence="1" key="3">
    <citation type="submission" date="2025-09" db="UniProtKB">
        <authorList>
            <consortium name="Ensembl"/>
        </authorList>
    </citation>
    <scope>IDENTIFICATION</scope>
</reference>
<reference evidence="1" key="2">
    <citation type="submission" date="2025-08" db="UniProtKB">
        <authorList>
            <consortium name="Ensembl"/>
        </authorList>
    </citation>
    <scope>IDENTIFICATION</scope>
</reference>
<dbReference type="AlphaFoldDB" id="A0A8C3D510"/>
<sequence>SCSPGVPGAVGAAGGHRHCALRKVWRSCWVGMVGTEGTGKWHRLRGVLGLRELGGLSGVAGTEGREGAEWNSGAEGIGKSGE</sequence>